<dbReference type="AlphaFoldDB" id="A0A139AZH3"/>
<reference evidence="5 6" key="1">
    <citation type="journal article" date="2015" name="Genome Biol. Evol.">
        <title>Phylogenomic analyses indicate that early fungi evolved digesting cell walls of algal ancestors of land plants.</title>
        <authorList>
            <person name="Chang Y."/>
            <person name="Wang S."/>
            <person name="Sekimoto S."/>
            <person name="Aerts A.L."/>
            <person name="Choi C."/>
            <person name="Clum A."/>
            <person name="LaButti K.M."/>
            <person name="Lindquist E.A."/>
            <person name="Yee Ngan C."/>
            <person name="Ohm R.A."/>
            <person name="Salamov A.A."/>
            <person name="Grigoriev I.V."/>
            <person name="Spatafora J.W."/>
            <person name="Berbee M.L."/>
        </authorList>
    </citation>
    <scope>NUCLEOTIDE SEQUENCE [LARGE SCALE GENOMIC DNA]</scope>
    <source>
        <strain evidence="5 6">JEL478</strain>
    </source>
</reference>
<accession>A0A139AZH3</accession>
<feature type="region of interest" description="Disordered" evidence="2">
    <location>
        <begin position="173"/>
        <end position="286"/>
    </location>
</feature>
<evidence type="ECO:0000256" key="1">
    <source>
        <dbReference type="ARBA" id="ARBA00022553"/>
    </source>
</evidence>
<evidence type="ECO:0000313" key="6">
    <source>
        <dbReference type="Proteomes" id="UP000070544"/>
    </source>
</evidence>
<evidence type="ECO:0000259" key="4">
    <source>
        <dbReference type="Pfam" id="PF14075"/>
    </source>
</evidence>
<organism evidence="5 6">
    <name type="scientific">Gonapodya prolifera (strain JEL478)</name>
    <name type="common">Monoblepharis prolifera</name>
    <dbReference type="NCBI Taxonomy" id="1344416"/>
    <lineage>
        <taxon>Eukaryota</taxon>
        <taxon>Fungi</taxon>
        <taxon>Fungi incertae sedis</taxon>
        <taxon>Chytridiomycota</taxon>
        <taxon>Chytridiomycota incertae sedis</taxon>
        <taxon>Monoblepharidomycetes</taxon>
        <taxon>Monoblepharidales</taxon>
        <taxon>Gonapodyaceae</taxon>
        <taxon>Gonapodya</taxon>
    </lineage>
</organism>
<dbReference type="Pfam" id="PF08729">
    <property type="entry name" value="HUN"/>
    <property type="match status" value="1"/>
</dbReference>
<feature type="compositionally biased region" description="Acidic residues" evidence="2">
    <location>
        <begin position="130"/>
        <end position="143"/>
    </location>
</feature>
<proteinExistence type="predicted"/>
<dbReference type="InterPro" id="IPR014840">
    <property type="entry name" value="HRD"/>
</dbReference>
<dbReference type="STRING" id="1344416.A0A139AZH3"/>
<feature type="compositionally biased region" description="Basic and acidic residues" evidence="2">
    <location>
        <begin position="45"/>
        <end position="59"/>
    </location>
</feature>
<dbReference type="Proteomes" id="UP000070544">
    <property type="component" value="Unassembled WGS sequence"/>
</dbReference>
<dbReference type="Pfam" id="PF14075">
    <property type="entry name" value="UBN_AB"/>
    <property type="match status" value="1"/>
</dbReference>
<keyword evidence="1" id="KW-0597">Phosphoprotein</keyword>
<dbReference type="InterPro" id="IPR026947">
    <property type="entry name" value="UBN_middle_dom"/>
</dbReference>
<dbReference type="EMBL" id="KQ965731">
    <property type="protein sequence ID" value="KXS22110.1"/>
    <property type="molecule type" value="Genomic_DNA"/>
</dbReference>
<dbReference type="OMA" id="NIGTEMF"/>
<evidence type="ECO:0000256" key="2">
    <source>
        <dbReference type="SAM" id="MobiDB-lite"/>
    </source>
</evidence>
<dbReference type="OrthoDB" id="5576775at2759"/>
<gene>
    <name evidence="5" type="ORF">M427DRAFT_50472</name>
</gene>
<feature type="compositionally biased region" description="Acidic residues" evidence="2">
    <location>
        <begin position="60"/>
        <end position="71"/>
    </location>
</feature>
<protein>
    <recommendedName>
        <fullName evidence="7">Ubinuclein middle domain-containing protein</fullName>
    </recommendedName>
</protein>
<evidence type="ECO:0000259" key="3">
    <source>
        <dbReference type="Pfam" id="PF08729"/>
    </source>
</evidence>
<sequence>MRVQVVLSAKYEENVFDFAALLKEREKSEEGQSATRVDDSGQPGRVDDSEADVVMRDESAAESDDSPEAESDGQATETGIDDTDNPTSSQMPQIPPPTPFNLLNSQNDPAAPNLITEPEKAKRGRPKADPEDDYYDLDDPFIDDSDFKQFELTGVYKPLETGFFVWRGPVEHIPVAKTENDEDQTSKRKRPSTIRRYRKAAPDNSDKEDFETSGPSAQSGGLPGEKIGDAEPSGPARKRKRVALKEAAPAGQVSVPPAIQAPRSPRAFARQVSAPRDPPNSSSVVAPEGKTFADAMSASANALKGDPASLQKERKFVHLPDEIQEVFDELVTEASKEHFEDKKHFPEHLQTIVSRMSHILDSVNADESTLEVVARHMSKVMPYNKLTMKNLVNRSLLPSKIERLKSLIPGKYETLQSRIDFEIARGNGTTDPKVLERTSEGGSENVDGVQVVKKFVWTKDVRLALWDVIQTETDLGEAQEASDLLHRRVPSRDDGRLRKEIYLRVQKMFPPGMIATSDVSRAYSVHKQQVKPKEVAGEIEIIAS</sequence>
<feature type="domain" description="Hpc2-related" evidence="3">
    <location>
        <begin position="128"/>
        <end position="171"/>
    </location>
</feature>
<feature type="domain" description="Ubinuclein middle" evidence="4">
    <location>
        <begin position="319"/>
        <end position="521"/>
    </location>
</feature>
<name>A0A139AZH3_GONPJ</name>
<evidence type="ECO:0000313" key="5">
    <source>
        <dbReference type="EMBL" id="KXS22110.1"/>
    </source>
</evidence>
<feature type="compositionally biased region" description="Basic residues" evidence="2">
    <location>
        <begin position="187"/>
        <end position="199"/>
    </location>
</feature>
<keyword evidence="6" id="KW-1185">Reference proteome</keyword>
<feature type="region of interest" description="Disordered" evidence="2">
    <location>
        <begin position="25"/>
        <end position="143"/>
    </location>
</feature>
<evidence type="ECO:0008006" key="7">
    <source>
        <dbReference type="Google" id="ProtNLM"/>
    </source>
</evidence>
<feature type="compositionally biased region" description="Basic and acidic residues" evidence="2">
    <location>
        <begin position="117"/>
        <end position="129"/>
    </location>
</feature>